<dbReference type="OrthoDB" id="10056560at2759"/>
<proteinExistence type="predicted"/>
<evidence type="ECO:0000256" key="1">
    <source>
        <dbReference type="SAM" id="MobiDB-lite"/>
    </source>
</evidence>
<keyword evidence="2" id="KW-1133">Transmembrane helix</keyword>
<reference evidence="3 4" key="2">
    <citation type="submission" date="2019-01" db="EMBL/GenBank/DDBJ databases">
        <title>The decoding of complex shrimp genome reveals the adaptation for benthos swimmer, frequently molting mechanism and breeding impact on genome.</title>
        <authorList>
            <person name="Sun Y."/>
            <person name="Gao Y."/>
            <person name="Yu Y."/>
        </authorList>
    </citation>
    <scope>NUCLEOTIDE SEQUENCE [LARGE SCALE GENOMIC DNA]</scope>
    <source>
        <tissue evidence="3">Muscle</tissue>
    </source>
</reference>
<evidence type="ECO:0000256" key="2">
    <source>
        <dbReference type="SAM" id="Phobius"/>
    </source>
</evidence>
<feature type="transmembrane region" description="Helical" evidence="2">
    <location>
        <begin position="299"/>
        <end position="323"/>
    </location>
</feature>
<name>A0A423TLB8_PENVA</name>
<sequence>MPPGPRDGSMLKHMLTVAGRPAPAAAPPRGTSHGTDTLEGRRSHGGGAAPGAGSGTLPGVHHHHHGPQPPHAGSPGALSVKVNGVAGGRHPPALNMSSLSSSKHSVGGNSGSVSPGTTTVTRTTGLDQSRDHSHLTDLSHISHLSPIPPADLSKATLASKRSAGLIPRFITLTRSTGSRGALTSLGLLCLTSLLLALLALTFLVELTPLPHDADSVQEVTLALAALTLSLDLSCLLICAAQFIFAIKLAKSPSGEERMSKYLRQSSVSRVCAVGGFFVSVPVFLTGVILYTFIHFQSTPAILTSVFIGVGIIFCGCAMIHNVFIWQKEKTKAIAQQNIQQAVSQDARLRELNTSPLPNATLDLSGTAPPHELSTLV</sequence>
<accession>A0A423TLB8</accession>
<keyword evidence="2" id="KW-0472">Membrane</keyword>
<evidence type="ECO:0000313" key="3">
    <source>
        <dbReference type="EMBL" id="ROT77242.1"/>
    </source>
</evidence>
<dbReference type="PANTHER" id="PTHR39947">
    <property type="entry name" value="IP19862P"/>
    <property type="match status" value="1"/>
</dbReference>
<dbReference type="Pfam" id="PF15038">
    <property type="entry name" value="Jiraiya"/>
    <property type="match status" value="1"/>
</dbReference>
<feature type="transmembrane region" description="Helical" evidence="2">
    <location>
        <begin position="181"/>
        <end position="203"/>
    </location>
</feature>
<feature type="compositionally biased region" description="Gly residues" evidence="1">
    <location>
        <begin position="45"/>
        <end position="56"/>
    </location>
</feature>
<evidence type="ECO:0000313" key="4">
    <source>
        <dbReference type="Proteomes" id="UP000283509"/>
    </source>
</evidence>
<feature type="transmembrane region" description="Helical" evidence="2">
    <location>
        <begin position="270"/>
        <end position="293"/>
    </location>
</feature>
<organism evidence="3 4">
    <name type="scientific">Penaeus vannamei</name>
    <name type="common">Whiteleg shrimp</name>
    <name type="synonym">Litopenaeus vannamei</name>
    <dbReference type="NCBI Taxonomy" id="6689"/>
    <lineage>
        <taxon>Eukaryota</taxon>
        <taxon>Metazoa</taxon>
        <taxon>Ecdysozoa</taxon>
        <taxon>Arthropoda</taxon>
        <taxon>Crustacea</taxon>
        <taxon>Multicrustacea</taxon>
        <taxon>Malacostraca</taxon>
        <taxon>Eumalacostraca</taxon>
        <taxon>Eucarida</taxon>
        <taxon>Decapoda</taxon>
        <taxon>Dendrobranchiata</taxon>
        <taxon>Penaeoidea</taxon>
        <taxon>Penaeidae</taxon>
        <taxon>Penaeus</taxon>
    </lineage>
</organism>
<dbReference type="Proteomes" id="UP000283509">
    <property type="component" value="Unassembled WGS sequence"/>
</dbReference>
<reference evidence="3 4" key="1">
    <citation type="submission" date="2018-04" db="EMBL/GenBank/DDBJ databases">
        <authorList>
            <person name="Zhang X."/>
            <person name="Yuan J."/>
            <person name="Li F."/>
            <person name="Xiang J."/>
        </authorList>
    </citation>
    <scope>NUCLEOTIDE SEQUENCE [LARGE SCALE GENOMIC DNA]</scope>
    <source>
        <tissue evidence="3">Muscle</tissue>
    </source>
</reference>
<protein>
    <submittedName>
        <fullName evidence="3">Uncharacterized protein</fullName>
    </submittedName>
</protein>
<comment type="caution">
    <text evidence="3">The sequence shown here is derived from an EMBL/GenBank/DDBJ whole genome shotgun (WGS) entry which is preliminary data.</text>
</comment>
<dbReference type="PANTHER" id="PTHR39947:SF1">
    <property type="entry name" value="IP19862P"/>
    <property type="match status" value="1"/>
</dbReference>
<keyword evidence="2" id="KW-0812">Transmembrane</keyword>
<feature type="compositionally biased region" description="Low complexity" evidence="1">
    <location>
        <begin position="97"/>
        <end position="125"/>
    </location>
</feature>
<dbReference type="AlphaFoldDB" id="A0A423TLB8"/>
<keyword evidence="4" id="KW-1185">Reference proteome</keyword>
<feature type="compositionally biased region" description="Low complexity" evidence="1">
    <location>
        <begin position="20"/>
        <end position="30"/>
    </location>
</feature>
<dbReference type="InterPro" id="IPR029201">
    <property type="entry name" value="Jiraiya"/>
</dbReference>
<feature type="region of interest" description="Disordered" evidence="1">
    <location>
        <begin position="357"/>
        <end position="376"/>
    </location>
</feature>
<feature type="region of interest" description="Disordered" evidence="1">
    <location>
        <begin position="20"/>
        <end position="130"/>
    </location>
</feature>
<feature type="transmembrane region" description="Helical" evidence="2">
    <location>
        <begin position="223"/>
        <end position="249"/>
    </location>
</feature>
<gene>
    <name evidence="3" type="ORF">C7M84_004122</name>
</gene>
<dbReference type="EMBL" id="QCYY01001547">
    <property type="protein sequence ID" value="ROT77242.1"/>
    <property type="molecule type" value="Genomic_DNA"/>
</dbReference>